<evidence type="ECO:0000256" key="17">
    <source>
        <dbReference type="ARBA" id="ARBA00024861"/>
    </source>
</evidence>
<evidence type="ECO:0000256" key="8">
    <source>
        <dbReference type="ARBA" id="ARBA00022490"/>
    </source>
</evidence>
<evidence type="ECO:0000256" key="13">
    <source>
        <dbReference type="ARBA" id="ARBA00022741"/>
    </source>
</evidence>
<evidence type="ECO:0000256" key="10">
    <source>
        <dbReference type="ARBA" id="ARBA00022676"/>
    </source>
</evidence>
<name>A0A382XE46_9ZZZZ</name>
<evidence type="ECO:0000256" key="2">
    <source>
        <dbReference type="ARBA" id="ARBA00001946"/>
    </source>
</evidence>
<dbReference type="PANTHER" id="PTHR21403:SF10">
    <property type="entry name" value="ATP PHOSPHORIBOSYLTRANSFERASE"/>
    <property type="match status" value="1"/>
</dbReference>
<evidence type="ECO:0000256" key="12">
    <source>
        <dbReference type="ARBA" id="ARBA00022723"/>
    </source>
</evidence>
<keyword evidence="12" id="KW-0479">Metal-binding</keyword>
<comment type="catalytic activity">
    <reaction evidence="1">
        <text>1-(5-phospho-beta-D-ribosyl)-ATP + diphosphate = 5-phospho-alpha-D-ribose 1-diphosphate + ATP</text>
        <dbReference type="Rhea" id="RHEA:18473"/>
        <dbReference type="ChEBI" id="CHEBI:30616"/>
        <dbReference type="ChEBI" id="CHEBI:33019"/>
        <dbReference type="ChEBI" id="CHEBI:58017"/>
        <dbReference type="ChEBI" id="CHEBI:73183"/>
        <dbReference type="EC" id="2.4.2.17"/>
    </reaction>
</comment>
<proteinExistence type="inferred from homology"/>
<organism evidence="19">
    <name type="scientific">marine metagenome</name>
    <dbReference type="NCBI Taxonomy" id="408172"/>
    <lineage>
        <taxon>unclassified sequences</taxon>
        <taxon>metagenomes</taxon>
        <taxon>ecological metagenomes</taxon>
    </lineage>
</organism>
<keyword evidence="14" id="KW-0067">ATP-binding</keyword>
<keyword evidence="15" id="KW-0460">Magnesium</keyword>
<dbReference type="InterPro" id="IPR015867">
    <property type="entry name" value="N-reg_PII/ATP_PRibTrfase_C"/>
</dbReference>
<reference evidence="19" key="1">
    <citation type="submission" date="2018-05" db="EMBL/GenBank/DDBJ databases">
        <authorList>
            <person name="Lanie J.A."/>
            <person name="Ng W.-L."/>
            <person name="Kazmierczak K.M."/>
            <person name="Andrzejewski T.M."/>
            <person name="Davidsen T.M."/>
            <person name="Wayne K.J."/>
            <person name="Tettelin H."/>
            <person name="Glass J.I."/>
            <person name="Rusch D."/>
            <person name="Podicherti R."/>
            <person name="Tsui H.-C.T."/>
            <person name="Winkler M.E."/>
        </authorList>
    </citation>
    <scope>NUCLEOTIDE SEQUENCE</scope>
</reference>
<evidence type="ECO:0000256" key="6">
    <source>
        <dbReference type="ARBA" id="ARBA00011946"/>
    </source>
</evidence>
<keyword evidence="11" id="KW-0808">Transferase</keyword>
<dbReference type="GO" id="GO:0005737">
    <property type="term" value="C:cytoplasm"/>
    <property type="evidence" value="ECO:0007669"/>
    <property type="project" value="UniProtKB-SubCell"/>
</dbReference>
<evidence type="ECO:0000256" key="14">
    <source>
        <dbReference type="ARBA" id="ARBA00022840"/>
    </source>
</evidence>
<evidence type="ECO:0000256" key="16">
    <source>
        <dbReference type="ARBA" id="ARBA00023102"/>
    </source>
</evidence>
<dbReference type="InterPro" id="IPR013115">
    <property type="entry name" value="HisG_C"/>
</dbReference>
<feature type="domain" description="Histidine biosynthesis HisG C-terminal" evidence="18">
    <location>
        <begin position="36"/>
        <end position="108"/>
    </location>
</feature>
<dbReference type="InterPro" id="IPR001348">
    <property type="entry name" value="ATP_PRibTrfase_HisG"/>
</dbReference>
<evidence type="ECO:0000256" key="5">
    <source>
        <dbReference type="ARBA" id="ARBA00007955"/>
    </source>
</evidence>
<dbReference type="GO" id="GO:0000287">
    <property type="term" value="F:magnesium ion binding"/>
    <property type="evidence" value="ECO:0007669"/>
    <property type="project" value="InterPro"/>
</dbReference>
<evidence type="ECO:0000256" key="15">
    <source>
        <dbReference type="ARBA" id="ARBA00022842"/>
    </source>
</evidence>
<gene>
    <name evidence="19" type="ORF">METZ01_LOCUS421954</name>
</gene>
<protein>
    <recommendedName>
        <fullName evidence="7">ATP phosphoribosyltransferase</fullName>
        <ecNumber evidence="6">2.4.2.17</ecNumber>
    </recommendedName>
</protein>
<keyword evidence="9" id="KW-0028">Amino-acid biosynthesis</keyword>
<evidence type="ECO:0000256" key="1">
    <source>
        <dbReference type="ARBA" id="ARBA00000915"/>
    </source>
</evidence>
<accession>A0A382XE46</accession>
<dbReference type="SUPFAM" id="SSF54913">
    <property type="entry name" value="GlnB-like"/>
    <property type="match status" value="1"/>
</dbReference>
<dbReference type="PANTHER" id="PTHR21403">
    <property type="entry name" value="ATP PHOSPHORIBOSYLTRANSFERASE ATP-PRTASE"/>
    <property type="match status" value="1"/>
</dbReference>
<dbReference type="GO" id="GO:0005524">
    <property type="term" value="F:ATP binding"/>
    <property type="evidence" value="ECO:0007669"/>
    <property type="project" value="UniProtKB-KW"/>
</dbReference>
<dbReference type="UniPathway" id="UPA00031">
    <property type="reaction ID" value="UER00006"/>
</dbReference>
<comment type="cofactor">
    <cofactor evidence="2">
        <name>Mg(2+)</name>
        <dbReference type="ChEBI" id="CHEBI:18420"/>
    </cofactor>
</comment>
<evidence type="ECO:0000256" key="11">
    <source>
        <dbReference type="ARBA" id="ARBA00022679"/>
    </source>
</evidence>
<dbReference type="GO" id="GO:0000105">
    <property type="term" value="P:L-histidine biosynthetic process"/>
    <property type="evidence" value="ECO:0007669"/>
    <property type="project" value="UniProtKB-UniPathway"/>
</dbReference>
<keyword evidence="10" id="KW-0328">Glycosyltransferase</keyword>
<evidence type="ECO:0000256" key="9">
    <source>
        <dbReference type="ARBA" id="ARBA00022605"/>
    </source>
</evidence>
<evidence type="ECO:0000256" key="7">
    <source>
        <dbReference type="ARBA" id="ARBA00020998"/>
    </source>
</evidence>
<dbReference type="NCBIfam" id="TIGR03455">
    <property type="entry name" value="HisG_C-term"/>
    <property type="match status" value="1"/>
</dbReference>
<evidence type="ECO:0000313" key="19">
    <source>
        <dbReference type="EMBL" id="SVD69100.1"/>
    </source>
</evidence>
<dbReference type="Pfam" id="PF08029">
    <property type="entry name" value="HisG_C"/>
    <property type="match status" value="1"/>
</dbReference>
<keyword evidence="13" id="KW-0547">Nucleotide-binding</keyword>
<comment type="function">
    <text evidence="17">Catalyzes the condensation of ATP and 5-phosphoribose 1-diphosphate to form N'-(5'-phosphoribosyl)-ATP (PR-ATP). Has a crucial role in the pathway because the rate of histidine biosynthesis seems to be controlled primarily by regulation of HisG enzymatic activity.</text>
</comment>
<dbReference type="FunFam" id="3.30.70.120:FF:000002">
    <property type="entry name" value="ATP phosphoribosyltransferase"/>
    <property type="match status" value="1"/>
</dbReference>
<evidence type="ECO:0000256" key="4">
    <source>
        <dbReference type="ARBA" id="ARBA00004667"/>
    </source>
</evidence>
<dbReference type="EMBL" id="UINC01166899">
    <property type="protein sequence ID" value="SVD69100.1"/>
    <property type="molecule type" value="Genomic_DNA"/>
</dbReference>
<dbReference type="EC" id="2.4.2.17" evidence="6"/>
<comment type="pathway">
    <text evidence="4">Amino-acid biosynthesis; L-histidine biosynthesis; L-histidine from 5-phospho-alpha-D-ribose 1-diphosphate: step 1/9.</text>
</comment>
<keyword evidence="8" id="KW-0963">Cytoplasm</keyword>
<dbReference type="GO" id="GO:0003879">
    <property type="term" value="F:ATP phosphoribosyltransferase activity"/>
    <property type="evidence" value="ECO:0007669"/>
    <property type="project" value="UniProtKB-EC"/>
</dbReference>
<comment type="subcellular location">
    <subcellularLocation>
        <location evidence="3">Cytoplasm</location>
    </subcellularLocation>
</comment>
<evidence type="ECO:0000256" key="3">
    <source>
        <dbReference type="ARBA" id="ARBA00004496"/>
    </source>
</evidence>
<dbReference type="AlphaFoldDB" id="A0A382XE46"/>
<evidence type="ECO:0000259" key="18">
    <source>
        <dbReference type="Pfam" id="PF08029"/>
    </source>
</evidence>
<dbReference type="InterPro" id="IPR011322">
    <property type="entry name" value="N-reg_PII-like_a/b"/>
</dbReference>
<sequence length="111" mass="12651">MESTTRFVANKQSWKNSWKKQKIQNLFTLMTGALEAESKVGLKMNVPRPQLEKIMNLLPALHTPTISNQVDTDWVAVEIITDENIVRDLIPDLKQNGAEGIIEYPLNKVVY</sequence>
<dbReference type="Gene3D" id="3.30.70.120">
    <property type="match status" value="1"/>
</dbReference>
<comment type="similarity">
    <text evidence="5">Belongs to the ATP phosphoribosyltransferase family. Long subfamily.</text>
</comment>
<keyword evidence="16" id="KW-0368">Histidine biosynthesis</keyword>